<dbReference type="RefSeq" id="WP_267185996.1">
    <property type="nucleotide sequence ID" value="NZ_JAPMKV010000001.1"/>
</dbReference>
<keyword evidence="2" id="KW-0812">Transmembrane</keyword>
<protein>
    <submittedName>
        <fullName evidence="3">FxsA family protein</fullName>
    </submittedName>
</protein>
<evidence type="ECO:0000256" key="2">
    <source>
        <dbReference type="SAM" id="Phobius"/>
    </source>
</evidence>
<comment type="caution">
    <text evidence="3">The sequence shown here is derived from an EMBL/GenBank/DDBJ whole genome shotgun (WGS) entry which is preliminary data.</text>
</comment>
<evidence type="ECO:0000313" key="4">
    <source>
        <dbReference type="Proteomes" id="UP001081709"/>
    </source>
</evidence>
<dbReference type="InterPro" id="IPR007313">
    <property type="entry name" value="FxsA"/>
</dbReference>
<proteinExistence type="predicted"/>
<dbReference type="Pfam" id="PF04186">
    <property type="entry name" value="FxsA"/>
    <property type="match status" value="1"/>
</dbReference>
<feature type="region of interest" description="Disordered" evidence="1">
    <location>
        <begin position="135"/>
        <end position="191"/>
    </location>
</feature>
<name>A0ABT3WQS9_9CORY</name>
<gene>
    <name evidence="3" type="ORF">OS125_00325</name>
</gene>
<evidence type="ECO:0000313" key="3">
    <source>
        <dbReference type="EMBL" id="MCX7443694.1"/>
    </source>
</evidence>
<accession>A0ABT3WQS9</accession>
<reference evidence="3" key="1">
    <citation type="submission" date="2022-11" db="EMBL/GenBank/DDBJ databases">
        <title>Corynebacterium sp. isolated from Penguins.</title>
        <authorList>
            <person name="Sedlar K."/>
            <person name="Svec P."/>
        </authorList>
    </citation>
    <scope>NUCLEOTIDE SEQUENCE</scope>
    <source>
        <strain evidence="3">P7003</strain>
    </source>
</reference>
<sequence>MPIFIAIPYILTETLAFWLVARWLGVGWALLLLLLFFFGGLLLAAVEMRRIALKLSRGRVNAGRGAGDYGLVAAGALGVAMPGFITTIIGLLLIISPTRAVVRGILARKMRRKIEDLGVRGFEAANRYRPQTSYGSFVVEHDPTRDSGAGVPDDREIQQWSSDVKPEDFLGGGGGGHTSGGDDGGGERPRG</sequence>
<organism evidence="3 4">
    <name type="scientific">Corynebacterium pygosceleis</name>
    <dbReference type="NCBI Taxonomy" id="2800406"/>
    <lineage>
        <taxon>Bacteria</taxon>
        <taxon>Bacillati</taxon>
        <taxon>Actinomycetota</taxon>
        <taxon>Actinomycetes</taxon>
        <taxon>Mycobacteriales</taxon>
        <taxon>Corynebacteriaceae</taxon>
        <taxon>Corynebacterium</taxon>
    </lineage>
</organism>
<dbReference type="EMBL" id="JAPMKV010000001">
    <property type="protein sequence ID" value="MCX7443694.1"/>
    <property type="molecule type" value="Genomic_DNA"/>
</dbReference>
<dbReference type="PANTHER" id="PTHR35335">
    <property type="entry name" value="UPF0716 PROTEIN FXSA"/>
    <property type="match status" value="1"/>
</dbReference>
<feature type="transmembrane region" description="Helical" evidence="2">
    <location>
        <begin position="69"/>
        <end position="95"/>
    </location>
</feature>
<keyword evidence="2" id="KW-1133">Transmembrane helix</keyword>
<keyword evidence="4" id="KW-1185">Reference proteome</keyword>
<evidence type="ECO:0000256" key="1">
    <source>
        <dbReference type="SAM" id="MobiDB-lite"/>
    </source>
</evidence>
<dbReference type="PANTHER" id="PTHR35335:SF1">
    <property type="entry name" value="UPF0716 PROTEIN FXSA"/>
    <property type="match status" value="1"/>
</dbReference>
<feature type="transmembrane region" description="Helical" evidence="2">
    <location>
        <begin position="26"/>
        <end position="48"/>
    </location>
</feature>
<dbReference type="Proteomes" id="UP001081709">
    <property type="component" value="Unassembled WGS sequence"/>
</dbReference>
<keyword evidence="2" id="KW-0472">Membrane</keyword>
<dbReference type="NCBIfam" id="NF008528">
    <property type="entry name" value="PRK11463.1-2"/>
    <property type="match status" value="1"/>
</dbReference>
<feature type="compositionally biased region" description="Gly residues" evidence="1">
    <location>
        <begin position="170"/>
        <end position="183"/>
    </location>
</feature>